<evidence type="ECO:0008006" key="3">
    <source>
        <dbReference type="Google" id="ProtNLM"/>
    </source>
</evidence>
<gene>
    <name evidence="1" type="ORF">ACFOWS_03600</name>
</gene>
<evidence type="ECO:0000313" key="2">
    <source>
        <dbReference type="Proteomes" id="UP001595841"/>
    </source>
</evidence>
<comment type="caution">
    <text evidence="1">The sequence shown here is derived from an EMBL/GenBank/DDBJ whole genome shotgun (WGS) entry which is preliminary data.</text>
</comment>
<evidence type="ECO:0000313" key="1">
    <source>
        <dbReference type="EMBL" id="MFC4219199.1"/>
    </source>
</evidence>
<dbReference type="EMBL" id="JBHSCL010000004">
    <property type="protein sequence ID" value="MFC4219199.1"/>
    <property type="molecule type" value="Genomic_DNA"/>
</dbReference>
<organism evidence="1 2">
    <name type="scientific">Flagellimonas marina</name>
    <dbReference type="NCBI Taxonomy" id="1775168"/>
    <lineage>
        <taxon>Bacteria</taxon>
        <taxon>Pseudomonadati</taxon>
        <taxon>Bacteroidota</taxon>
        <taxon>Flavobacteriia</taxon>
        <taxon>Flavobacteriales</taxon>
        <taxon>Flavobacteriaceae</taxon>
        <taxon>Flagellimonas</taxon>
    </lineage>
</organism>
<accession>A0ABV8PJX3</accession>
<dbReference type="Proteomes" id="UP001595841">
    <property type="component" value="Unassembled WGS sequence"/>
</dbReference>
<proteinExistence type="predicted"/>
<name>A0ABV8PJX3_9FLAO</name>
<reference evidence="2" key="1">
    <citation type="journal article" date="2019" name="Int. J. Syst. Evol. Microbiol.">
        <title>The Global Catalogue of Microorganisms (GCM) 10K type strain sequencing project: providing services to taxonomists for standard genome sequencing and annotation.</title>
        <authorList>
            <consortium name="The Broad Institute Genomics Platform"/>
            <consortium name="The Broad Institute Genome Sequencing Center for Infectious Disease"/>
            <person name="Wu L."/>
            <person name="Ma J."/>
        </authorList>
    </citation>
    <scope>NUCLEOTIDE SEQUENCE [LARGE SCALE GENOMIC DNA]</scope>
    <source>
        <strain evidence="2">CGMCC 1.15774</strain>
    </source>
</reference>
<sequence length="163" mass="18158">MNKLIDALAYPTLPPPSLDSNDTIMPQRIVDSLLNVKMDVGIHPNMYGDFDSSTINLLPDTYKELMNSNKTDAKIITDLKGVESLRGHHIELVDTTQTDELTGFYNVDILFHFSAITYNSDKTKAVLELGTSKGILNGSSGILCMEKRNDEWTIVESFGTSIW</sequence>
<keyword evidence="2" id="KW-1185">Reference proteome</keyword>
<dbReference type="RefSeq" id="WP_379762615.1">
    <property type="nucleotide sequence ID" value="NZ_JBHSCL010000004.1"/>
</dbReference>
<protein>
    <recommendedName>
        <fullName evidence="3">SnoaL-like domain-containing protein</fullName>
    </recommendedName>
</protein>